<accession>A7ZRA3</accession>
<dbReference type="KEGG" id="ecw:EcE24377A_3324"/>
<evidence type="ECO:0000313" key="2">
    <source>
        <dbReference type="Proteomes" id="UP000001122"/>
    </source>
</evidence>
<protein>
    <submittedName>
        <fullName evidence="1">Uncharacterized protein</fullName>
    </submittedName>
</protein>
<dbReference type="HOGENOM" id="CLU_1822327_0_0_6"/>
<name>A7ZRA3_ECO24</name>
<gene>
    <name evidence="1" type="ordered locus">EcE24377A_3324</name>
</gene>
<sequence length="141" mass="16295">MRQTKFPIDGVKFLIRVAAFIETSENHLANFIFFTTGNGDTKISRFFISGKIECGWMYNIESLSYASGITRWRCPHILFDLCPHKFCQLTACIFQNGFCIFLRLITAQMAHHLSGKFIKHIGMFIVVNFIMVEQITNEIVF</sequence>
<dbReference type="Proteomes" id="UP000001122">
    <property type="component" value="Chromosome"/>
</dbReference>
<organism evidence="1 2">
    <name type="scientific">Escherichia coli O139:H28 (strain E24377A / ETEC)</name>
    <dbReference type="NCBI Taxonomy" id="331111"/>
    <lineage>
        <taxon>Bacteria</taxon>
        <taxon>Pseudomonadati</taxon>
        <taxon>Pseudomonadota</taxon>
        <taxon>Gammaproteobacteria</taxon>
        <taxon>Enterobacterales</taxon>
        <taxon>Enterobacteriaceae</taxon>
        <taxon>Escherichia</taxon>
    </lineage>
</organism>
<proteinExistence type="predicted"/>
<dbReference type="EMBL" id="CP000800">
    <property type="protein sequence ID" value="ABV19414.1"/>
    <property type="molecule type" value="Genomic_DNA"/>
</dbReference>
<reference evidence="2" key="1">
    <citation type="journal article" date="2008" name="J. Bacteriol.">
        <title>The pangenome structure of Escherichia coli: comparative genomic analysis of E. coli commensal and pathogenic isolates.</title>
        <authorList>
            <person name="Rasko D.A."/>
            <person name="Rosovitz M.J."/>
            <person name="Myers G.S."/>
            <person name="Mongodin E.F."/>
            <person name="Fricke W.F."/>
            <person name="Gajer P."/>
            <person name="Crabtree J."/>
            <person name="Sebaihia M."/>
            <person name="Thomson N.R."/>
            <person name="Chaudhuri R."/>
            <person name="Henderson I.R."/>
            <person name="Sperandio V."/>
            <person name="Ravel J."/>
        </authorList>
    </citation>
    <scope>NUCLEOTIDE SEQUENCE [LARGE SCALE GENOMIC DNA]</scope>
    <source>
        <strain evidence="2">E24377A / ETEC</strain>
    </source>
</reference>
<evidence type="ECO:0000313" key="1">
    <source>
        <dbReference type="EMBL" id="ABV19414.1"/>
    </source>
</evidence>
<dbReference type="AlphaFoldDB" id="A7ZRA3"/>
<keyword evidence="2" id="KW-1185">Reference proteome</keyword>